<name>A0A7Y9UT28_9ACTN</name>
<dbReference type="AlphaFoldDB" id="A0A7Y9UT28"/>
<dbReference type="EMBL" id="JACCAA010000001">
    <property type="protein sequence ID" value="NYG57134.1"/>
    <property type="molecule type" value="Genomic_DNA"/>
</dbReference>
<dbReference type="InterPro" id="IPR027787">
    <property type="entry name" value="Alpha/beta-hydrolase_catalytic"/>
</dbReference>
<evidence type="ECO:0000259" key="2">
    <source>
        <dbReference type="Pfam" id="PF10081"/>
    </source>
</evidence>
<sequence>MSPSALRRWSRAGLARPDIVGVLVAAWFFSQSLAPSLLLRSWLFQGVLTGVSTAVGYWLGTGLARMFRWVLAKTRWAQVRPPGQPAAWRLGAGVVAMLIVVWSVVKAAPEHEWTWQRLGHEASSFWFLYVGTAAVALLGAAVMFAVGALLRFLWSRLTGVGNWLLPRWIAGGLALVLLTWALLAALNNVVLQRTLDGFNATFAAGDRDLDGAPEQPESMFRSGGPRSSLDWASTGREGRRFLTRGPGTEELTDFTAGDVVEPVRVFVGRAEASSIAERVELAIQELETFGAFERAALLVVIPTGTGWINEQIVQPMEYLHNGNIATVAVQYSHLPSPLAFMAELDAAGDTGTRLVAEVEKRLAELDDPPHLYVAGESLGSFGGARAFDSLADSARRTAGALWVGPPASMHLRREAERIRRSGSTQVRPVVGDGEDFLFVNRTSDFDRVEADSRPHSVFLQQADDGVVWWDWDTAYSRPDWLEEPLDAEVNPDMRWTPLTTFLQLAVDMAVSNDFDEGQGHLYGTMPLTAWHAILAPAGWDEQKVERLRERLESVQR</sequence>
<dbReference type="Proteomes" id="UP000540656">
    <property type="component" value="Unassembled WGS sequence"/>
</dbReference>
<keyword evidence="5" id="KW-1185">Reference proteome</keyword>
<evidence type="ECO:0000313" key="4">
    <source>
        <dbReference type="EMBL" id="NYG57134.1"/>
    </source>
</evidence>
<reference evidence="4 5" key="1">
    <citation type="submission" date="2020-07" db="EMBL/GenBank/DDBJ databases">
        <title>Sequencing the genomes of 1000 actinobacteria strains.</title>
        <authorList>
            <person name="Klenk H.-P."/>
        </authorList>
    </citation>
    <scope>NUCLEOTIDE SEQUENCE [LARGE SCALE GENOMIC DNA]</scope>
    <source>
        <strain evidence="4 5">DSM 23819</strain>
    </source>
</reference>
<dbReference type="Pfam" id="PF10081">
    <property type="entry name" value="Abhydrolase_9"/>
    <property type="match status" value="1"/>
</dbReference>
<feature type="domain" description="Alpha/beta-hydrolase N-terminal" evidence="3">
    <location>
        <begin position="33"/>
        <end position="246"/>
    </location>
</feature>
<dbReference type="InterPro" id="IPR029058">
    <property type="entry name" value="AB_hydrolase_fold"/>
</dbReference>
<feature type="domain" description="Alpha/beta-hydrolase catalytic" evidence="2">
    <location>
        <begin position="263"/>
        <end position="547"/>
    </location>
</feature>
<feature type="transmembrane region" description="Helical" evidence="1">
    <location>
        <begin position="165"/>
        <end position="186"/>
    </location>
</feature>
<protein>
    <submittedName>
        <fullName evidence="4">Putative membrane protein</fullName>
    </submittedName>
</protein>
<keyword evidence="1" id="KW-0812">Transmembrane</keyword>
<feature type="transmembrane region" description="Helical" evidence="1">
    <location>
        <begin position="42"/>
        <end position="65"/>
    </location>
</feature>
<proteinExistence type="predicted"/>
<dbReference type="SUPFAM" id="SSF53474">
    <property type="entry name" value="alpha/beta-Hydrolases"/>
    <property type="match status" value="1"/>
</dbReference>
<dbReference type="Pfam" id="PF15420">
    <property type="entry name" value="Abhydrolase_9_N"/>
    <property type="match status" value="1"/>
</dbReference>
<comment type="caution">
    <text evidence="4">The sequence shown here is derived from an EMBL/GenBank/DDBJ whole genome shotgun (WGS) entry which is preliminary data.</text>
</comment>
<feature type="transmembrane region" description="Helical" evidence="1">
    <location>
        <begin position="12"/>
        <end position="30"/>
    </location>
</feature>
<dbReference type="InterPro" id="IPR027788">
    <property type="entry name" value="Alpha/beta-hydrolase_N_dom"/>
</dbReference>
<evidence type="ECO:0000256" key="1">
    <source>
        <dbReference type="SAM" id="Phobius"/>
    </source>
</evidence>
<dbReference type="RefSeq" id="WP_179500449.1">
    <property type="nucleotide sequence ID" value="NZ_JACCAA010000001.1"/>
</dbReference>
<keyword evidence="1" id="KW-1133">Transmembrane helix</keyword>
<evidence type="ECO:0000259" key="3">
    <source>
        <dbReference type="Pfam" id="PF15420"/>
    </source>
</evidence>
<evidence type="ECO:0000313" key="5">
    <source>
        <dbReference type="Proteomes" id="UP000540656"/>
    </source>
</evidence>
<accession>A0A7Y9UT28</accession>
<keyword evidence="1" id="KW-0472">Membrane</keyword>
<feature type="transmembrane region" description="Helical" evidence="1">
    <location>
        <begin position="125"/>
        <end position="153"/>
    </location>
</feature>
<feature type="transmembrane region" description="Helical" evidence="1">
    <location>
        <begin position="86"/>
        <end position="105"/>
    </location>
</feature>
<organism evidence="4 5">
    <name type="scientific">Nocardioides daedukensis</name>
    <dbReference type="NCBI Taxonomy" id="634462"/>
    <lineage>
        <taxon>Bacteria</taxon>
        <taxon>Bacillati</taxon>
        <taxon>Actinomycetota</taxon>
        <taxon>Actinomycetes</taxon>
        <taxon>Propionibacteriales</taxon>
        <taxon>Nocardioidaceae</taxon>
        <taxon>Nocardioides</taxon>
    </lineage>
</organism>
<gene>
    <name evidence="4" type="ORF">BJ980_000057</name>
</gene>